<name>A0ABR1NG44_9PEZI</name>
<protein>
    <submittedName>
        <fullName evidence="1">Uncharacterized protein</fullName>
    </submittedName>
</protein>
<accession>A0ABR1NG44</accession>
<evidence type="ECO:0000313" key="1">
    <source>
        <dbReference type="EMBL" id="KAK7613106.1"/>
    </source>
</evidence>
<comment type="caution">
    <text evidence="1">The sequence shown here is derived from an EMBL/GenBank/DDBJ whole genome shotgun (WGS) entry which is preliminary data.</text>
</comment>
<keyword evidence="2" id="KW-1185">Reference proteome</keyword>
<dbReference type="Proteomes" id="UP001367316">
    <property type="component" value="Unassembled WGS sequence"/>
</dbReference>
<dbReference type="InterPro" id="IPR036396">
    <property type="entry name" value="Cyt_P450_sf"/>
</dbReference>
<evidence type="ECO:0000313" key="2">
    <source>
        <dbReference type="Proteomes" id="UP001367316"/>
    </source>
</evidence>
<sequence>MTAARQTYGDTRAIKDIHGHNTKCTKDGQYKDTAGEYFQIADVIDRKDHACKRKYLSAAYAIKNLEGWEAKVTDKTVRLMAHMDKCCTDSLQEGESIPKTEDINLDWRKSANYFSLDAIADIGLSERLGLLDTDDDRVTYTRPNGFKYTCHFRECLYDNARKQSYIVWSYDWYKVLEKLTNVFQRFRRIGNNGKMWDGIPPELFVQPPVKVWRRDSKAAAE</sequence>
<organism evidence="1 2">
    <name type="scientific">Phyllosticta paracitricarpa</name>
    <dbReference type="NCBI Taxonomy" id="2016321"/>
    <lineage>
        <taxon>Eukaryota</taxon>
        <taxon>Fungi</taxon>
        <taxon>Dikarya</taxon>
        <taxon>Ascomycota</taxon>
        <taxon>Pezizomycotina</taxon>
        <taxon>Dothideomycetes</taxon>
        <taxon>Dothideomycetes incertae sedis</taxon>
        <taxon>Botryosphaeriales</taxon>
        <taxon>Phyllostictaceae</taxon>
        <taxon>Phyllosticta</taxon>
    </lineage>
</organism>
<dbReference type="EMBL" id="JBBPBF010000008">
    <property type="protein sequence ID" value="KAK7613106.1"/>
    <property type="molecule type" value="Genomic_DNA"/>
</dbReference>
<proteinExistence type="predicted"/>
<dbReference type="Gene3D" id="1.10.630.10">
    <property type="entry name" value="Cytochrome P450"/>
    <property type="match status" value="1"/>
</dbReference>
<dbReference type="SUPFAM" id="SSF48264">
    <property type="entry name" value="Cytochrome P450"/>
    <property type="match status" value="1"/>
</dbReference>
<reference evidence="1 2" key="1">
    <citation type="submission" date="2024-04" db="EMBL/GenBank/DDBJ databases">
        <title>Phyllosticta paracitricarpa is synonymous to the EU quarantine fungus P. citricarpa based on phylogenomic analyses.</title>
        <authorList>
            <consortium name="Lawrence Berkeley National Laboratory"/>
            <person name="Van ingen-buijs V.A."/>
            <person name="Van westerhoven A.C."/>
            <person name="Haridas S."/>
            <person name="Skiadas P."/>
            <person name="Martin F."/>
            <person name="Groenewald J.Z."/>
            <person name="Crous P.W."/>
            <person name="Seidl M.F."/>
        </authorList>
    </citation>
    <scope>NUCLEOTIDE SEQUENCE [LARGE SCALE GENOMIC DNA]</scope>
    <source>
        <strain evidence="1 2">CBS 141358</strain>
    </source>
</reference>
<gene>
    <name evidence="1" type="ORF">JOL62DRAFT_554971</name>
</gene>